<accession>A0A367Y4R3</accession>
<dbReference type="OrthoDB" id="548867at2759"/>
<dbReference type="NCBIfam" id="NF040713">
    <property type="entry name" value="ZapE"/>
    <property type="match status" value="1"/>
</dbReference>
<dbReference type="STRING" id="5486.A0A367Y4R3"/>
<dbReference type="GO" id="GO:0005524">
    <property type="term" value="F:ATP binding"/>
    <property type="evidence" value="ECO:0007669"/>
    <property type="project" value="UniProtKB-KW"/>
</dbReference>
<name>A0A367Y4R3_9ASCO</name>
<dbReference type="FunFam" id="3.40.50.300:FF:002222">
    <property type="entry name" value="AFG1-family ATPase, variant"/>
    <property type="match status" value="1"/>
</dbReference>
<dbReference type="PANTHER" id="PTHR12169:SF2">
    <property type="entry name" value="AFG1P"/>
    <property type="match status" value="1"/>
</dbReference>
<dbReference type="InterPro" id="IPR027417">
    <property type="entry name" value="P-loop_NTPase"/>
</dbReference>
<dbReference type="InterPro" id="IPR005654">
    <property type="entry name" value="ATPase_AFG1-like"/>
</dbReference>
<organism evidence="4 5">
    <name type="scientific">Candida viswanathii</name>
    <dbReference type="NCBI Taxonomy" id="5486"/>
    <lineage>
        <taxon>Eukaryota</taxon>
        <taxon>Fungi</taxon>
        <taxon>Dikarya</taxon>
        <taxon>Ascomycota</taxon>
        <taxon>Saccharomycotina</taxon>
        <taxon>Pichiomycetes</taxon>
        <taxon>Debaryomycetaceae</taxon>
        <taxon>Candida/Lodderomyces clade</taxon>
        <taxon>Candida</taxon>
    </lineage>
</organism>
<keyword evidence="2" id="KW-0547">Nucleotide-binding</keyword>
<reference evidence="4 5" key="1">
    <citation type="submission" date="2018-06" db="EMBL/GenBank/DDBJ databases">
        <title>Whole genome sequencing of Candida tropicalis (genome annotated by CSBL at Korea University).</title>
        <authorList>
            <person name="Ahn J."/>
        </authorList>
    </citation>
    <scope>NUCLEOTIDE SEQUENCE [LARGE SCALE GENOMIC DNA]</scope>
    <source>
        <strain evidence="4 5">ATCC 20962</strain>
    </source>
</reference>
<dbReference type="GO" id="GO:0005739">
    <property type="term" value="C:mitochondrion"/>
    <property type="evidence" value="ECO:0007669"/>
    <property type="project" value="TreeGrafter"/>
</dbReference>
<keyword evidence="3" id="KW-0067">ATP-binding</keyword>
<dbReference type="Pfam" id="PF03969">
    <property type="entry name" value="AFG1_ATPase"/>
    <property type="match status" value="1"/>
</dbReference>
<evidence type="ECO:0000256" key="2">
    <source>
        <dbReference type="ARBA" id="ARBA00022741"/>
    </source>
</evidence>
<proteinExistence type="inferred from homology"/>
<evidence type="ECO:0000256" key="3">
    <source>
        <dbReference type="ARBA" id="ARBA00022840"/>
    </source>
</evidence>
<dbReference type="PANTHER" id="PTHR12169">
    <property type="entry name" value="ATPASE N2B"/>
    <property type="match status" value="1"/>
</dbReference>
<dbReference type="GO" id="GO:0016887">
    <property type="term" value="F:ATP hydrolysis activity"/>
    <property type="evidence" value="ECO:0007669"/>
    <property type="project" value="InterPro"/>
</dbReference>
<dbReference type="EMBL" id="QLNQ01000026">
    <property type="protein sequence ID" value="RCK60837.1"/>
    <property type="molecule type" value="Genomic_DNA"/>
</dbReference>
<dbReference type="SUPFAM" id="SSF52540">
    <property type="entry name" value="P-loop containing nucleoside triphosphate hydrolases"/>
    <property type="match status" value="1"/>
</dbReference>
<dbReference type="Proteomes" id="UP000253472">
    <property type="component" value="Unassembled WGS sequence"/>
</dbReference>
<evidence type="ECO:0000313" key="5">
    <source>
        <dbReference type="Proteomes" id="UP000253472"/>
    </source>
</evidence>
<dbReference type="Gene3D" id="3.40.50.300">
    <property type="entry name" value="P-loop containing nucleotide triphosphate hydrolases"/>
    <property type="match status" value="1"/>
</dbReference>
<dbReference type="AlphaFoldDB" id="A0A367Y4R3"/>
<keyword evidence="5" id="KW-1185">Reference proteome</keyword>
<gene>
    <name evidence="4" type="primary">lace1b_0</name>
    <name evidence="4" type="ORF">Cantr_08063</name>
</gene>
<comment type="similarity">
    <text evidence="1">Belongs to the AFG1 ATPase family.</text>
</comment>
<comment type="caution">
    <text evidence="4">The sequence shown here is derived from an EMBL/GenBank/DDBJ whole genome shotgun (WGS) entry which is preliminary data.</text>
</comment>
<sequence length="701" mass="81661">MKILIPRRLHLQGPLSTRKAYSTITGGLQGVDGRQPVNFYHKEEHAPHPSSALSVTDPYIIYQSYIHQGLLEKDESQLRVMKEFQKLYHRVMDYSPPEELLIKFKLLVRQIEANYEKEQRSTSAYSPLKLFRKDPGASRMQIVRYMTDEEELRDFASPQGLLINGEVGCGKSMLMDIFAACLPYESKMRWHYNNFILWVFSEMHHIQQKRMRQVVAKEHKYSMENEFLLYEVAQKMIQKNTVLMLDEFVLPDITSANIIKILFTFYFKLGGVLVATSNKLPEELYSTKFNKQKFKDFVGILHARCHSIDMSSEKDYRTYFANESKCVPHMISKKDNAYNDREWLRLIKERALKIPSDSKLMDDKYSLFDLGGEPTSVSVYGRTTKIPQSFNNGTVCYLDFEDICQGLYYSSDYITIASTFKTIILDNVPVMTTKKKNEARRFITLLDAIYESRCQFFMRSEVDIDYLFFPEVQHADNKELIAYLKDHLDKHISGEVFEVQDEEAFARASIDLTNPYRPNVSTYDQSYTKSFDDFEDNKNEQNNYTNTKAFTGDDEKFAFKRAVSRIKEMVASEFWRAEDRWVPLDSTMRPWETPAESKIKVAKLKKVAPPETSNPDMDKFLMGNDRKKLAVELADSLPRDYAASKGIPFRLFNSKIAPRFDSLQHFWAMGKWTLANGQRLKDSISRSWLISSIRGDDEKSH</sequence>
<evidence type="ECO:0000256" key="1">
    <source>
        <dbReference type="ARBA" id="ARBA00010322"/>
    </source>
</evidence>
<evidence type="ECO:0000313" key="4">
    <source>
        <dbReference type="EMBL" id="RCK60837.1"/>
    </source>
</evidence>
<protein>
    <submittedName>
        <fullName evidence="4">Lactation elevated protein 1 B</fullName>
    </submittedName>
</protein>